<name>B8D3N3_DESA1</name>
<dbReference type="EMBL" id="CP001140">
    <property type="protein sequence ID" value="ACL10714.1"/>
    <property type="molecule type" value="Genomic_DNA"/>
</dbReference>
<reference evidence="1 2" key="1">
    <citation type="journal article" date="2009" name="J. Bacteriol.">
        <title>Complete genome sequence of the anaerobic, protein-degrading hyperthermophilic crenarchaeon Desulfurococcus kamchatkensis.</title>
        <authorList>
            <person name="Ravin N.V."/>
            <person name="Mardanov A.V."/>
            <person name="Beletsky A.V."/>
            <person name="Kublanov I.V."/>
            <person name="Kolganova T.V."/>
            <person name="Lebedinsky A.V."/>
            <person name="Chernyh N.A."/>
            <person name="Bonch-Osmolovskaya E.A."/>
            <person name="Skryabin K.G."/>
        </authorList>
    </citation>
    <scope>NUCLEOTIDE SEQUENCE [LARGE SCALE GENOMIC DNA]</scope>
    <source>
        <strain evidence="2">DSM 18924 / JCM 16383 / VKM B-2413 / 1221n</strain>
    </source>
</reference>
<dbReference type="RefSeq" id="WP_012608056.1">
    <property type="nucleotide sequence ID" value="NC_011766.1"/>
</dbReference>
<dbReference type="STRING" id="490899.DKAM_0388"/>
<accession>B8D3N3</accession>
<gene>
    <name evidence="1" type="ordered locus">DKAM_0388</name>
</gene>
<evidence type="ECO:0000313" key="1">
    <source>
        <dbReference type="EMBL" id="ACL10714.1"/>
    </source>
</evidence>
<dbReference type="AlphaFoldDB" id="B8D3N3"/>
<sequence length="253" mass="28265">MESNIDFLLESLRKSGKPFEYINELKLSENLRALLRRLYIQSKEGISLSAIGSTILDFAEGDYEGFNVIGALQIPIGVIGVLNLFINNEKTEIYVVAPFIKGRLLNRLRDSILILESSIVNIGIKDYEGVCNSDAYVTFSDHKDALDPLVFPRLYSDPVFLGVKHSYMALIYYMLGLDAFSAGIPVAPSEYTINGDTLRYKVIHDAPYQLLNNTVTSEIRELLKAVEKPYICAVLLLYSLIFDLGHASPTAKT</sequence>
<organism evidence="1 2">
    <name type="scientific">Desulfurococcus amylolyticus (strain DSM 18924 / JCM 16383 / VKM B-2413 / 1221n)</name>
    <name type="common">Desulfurococcus kamchatkensis</name>
    <dbReference type="NCBI Taxonomy" id="490899"/>
    <lineage>
        <taxon>Archaea</taxon>
        <taxon>Thermoproteota</taxon>
        <taxon>Thermoprotei</taxon>
        <taxon>Desulfurococcales</taxon>
        <taxon>Desulfurococcaceae</taxon>
        <taxon>Desulfurococcus</taxon>
    </lineage>
</organism>
<dbReference type="HOGENOM" id="CLU_1096682_0_0_2"/>
<dbReference type="eggNOG" id="arCOG04260">
    <property type="taxonomic scope" value="Archaea"/>
</dbReference>
<dbReference type="KEGG" id="dka:DKAM_0388"/>
<dbReference type="GeneID" id="7171732"/>
<proteinExistence type="predicted"/>
<dbReference type="Proteomes" id="UP000006903">
    <property type="component" value="Chromosome"/>
</dbReference>
<protein>
    <submittedName>
        <fullName evidence="1">3-hydroxy-3-methylglutaryl-coenzyme A reductase</fullName>
    </submittedName>
</protein>
<evidence type="ECO:0000313" key="2">
    <source>
        <dbReference type="Proteomes" id="UP000006903"/>
    </source>
</evidence>